<dbReference type="EMBL" id="GEDG01029829">
    <property type="protein sequence ID" value="JAP12296.1"/>
    <property type="molecule type" value="Transcribed_RNA"/>
</dbReference>
<accession>A0A0V0GW03</accession>
<proteinExistence type="predicted"/>
<dbReference type="AlphaFoldDB" id="A0A0V0GW03"/>
<protein>
    <submittedName>
        <fullName evidence="1">Putative ovule protein</fullName>
    </submittedName>
</protein>
<evidence type="ECO:0000313" key="1">
    <source>
        <dbReference type="EMBL" id="JAP12296.1"/>
    </source>
</evidence>
<sequence>MFKVAFLNKSLAHVSSTSRLPFSFSLRTEEYFRSFNKELFVRPLYFSVTRLYALISLPATSYE</sequence>
<reference evidence="1" key="1">
    <citation type="submission" date="2015-12" db="EMBL/GenBank/DDBJ databases">
        <title>Gene expression during late stages of embryo sac development: a critical building block for successful pollen-pistil interactions.</title>
        <authorList>
            <person name="Liu Y."/>
            <person name="Joly V."/>
            <person name="Sabar M."/>
            <person name="Matton D.P."/>
        </authorList>
    </citation>
    <scope>NUCLEOTIDE SEQUENCE</scope>
</reference>
<name>A0A0V0GW03_SOLCH</name>
<organism evidence="1">
    <name type="scientific">Solanum chacoense</name>
    <name type="common">Chaco potato</name>
    <dbReference type="NCBI Taxonomy" id="4108"/>
    <lineage>
        <taxon>Eukaryota</taxon>
        <taxon>Viridiplantae</taxon>
        <taxon>Streptophyta</taxon>
        <taxon>Embryophyta</taxon>
        <taxon>Tracheophyta</taxon>
        <taxon>Spermatophyta</taxon>
        <taxon>Magnoliopsida</taxon>
        <taxon>eudicotyledons</taxon>
        <taxon>Gunneridae</taxon>
        <taxon>Pentapetalae</taxon>
        <taxon>asterids</taxon>
        <taxon>lamiids</taxon>
        <taxon>Solanales</taxon>
        <taxon>Solanaceae</taxon>
        <taxon>Solanoideae</taxon>
        <taxon>Solaneae</taxon>
        <taxon>Solanum</taxon>
    </lineage>
</organism>